<dbReference type="Proteomes" id="UP000011944">
    <property type="component" value="Unassembled WGS sequence"/>
</dbReference>
<sequence length="36" mass="4053">MSNIQSNGDEIIIDKGITKVKIKDIKIEDGKFKVSF</sequence>
<evidence type="ECO:0000313" key="1">
    <source>
        <dbReference type="EMBL" id="EKN41451.1"/>
    </source>
</evidence>
<reference evidence="1 2" key="1">
    <citation type="submission" date="2012-10" db="EMBL/GenBank/DDBJ databases">
        <authorList>
            <person name="Strain E.A."/>
            <person name="Brown E."/>
            <person name="Allard M.W."/>
            <person name="Gonzalez-Escalona N."/>
            <person name="Timme R."/>
        </authorList>
    </citation>
    <scope>NUCLEOTIDE SEQUENCE [LARGE SCALE GENOMIC DNA]</scope>
    <source>
        <strain evidence="1 2">CFSAN001627</strain>
    </source>
</reference>
<proteinExistence type="predicted"/>
<name>M1ZQK1_CLOBO</name>
<protein>
    <submittedName>
        <fullName evidence="1">Uncharacterized protein</fullName>
    </submittedName>
</protein>
<comment type="caution">
    <text evidence="1">The sequence shown here is derived from an EMBL/GenBank/DDBJ whole genome shotgun (WGS) entry which is preliminary data.</text>
</comment>
<dbReference type="AlphaFoldDB" id="M1ZQK1"/>
<organism evidence="1 2">
    <name type="scientific">Clostridium botulinum CFSAN001627</name>
    <dbReference type="NCBI Taxonomy" id="1232189"/>
    <lineage>
        <taxon>Bacteria</taxon>
        <taxon>Bacillati</taxon>
        <taxon>Bacillota</taxon>
        <taxon>Clostridia</taxon>
        <taxon>Eubacteriales</taxon>
        <taxon>Clostridiaceae</taxon>
        <taxon>Clostridium</taxon>
    </lineage>
</organism>
<dbReference type="EMBL" id="AMXI01000769">
    <property type="protein sequence ID" value="EKN41451.1"/>
    <property type="molecule type" value="Genomic_DNA"/>
</dbReference>
<accession>M1ZQK1</accession>
<reference evidence="1 2" key="2">
    <citation type="submission" date="2013-03" db="EMBL/GenBank/DDBJ databases">
        <title>Diversity in Clostridium botulinum.</title>
        <authorList>
            <person name="Timme R.E."/>
            <person name="Allard M."/>
            <person name="Luo Y."/>
            <person name="Strain E."/>
            <person name="Gonzalez-Escalona N."/>
            <person name="Brown E."/>
        </authorList>
    </citation>
    <scope>NUCLEOTIDE SEQUENCE [LARGE SCALE GENOMIC DNA]</scope>
    <source>
        <strain evidence="1 2">CFSAN001627</strain>
    </source>
</reference>
<evidence type="ECO:0000313" key="2">
    <source>
        <dbReference type="Proteomes" id="UP000011944"/>
    </source>
</evidence>
<gene>
    <name evidence="1" type="ORF">CFSAN001627_13183</name>
</gene>